<dbReference type="KEGG" id="aful:116493076"/>
<accession>A0A6J3DHU3</accession>
<dbReference type="RefSeq" id="XP_032050109.1">
    <property type="nucleotide sequence ID" value="XM_032194218.1"/>
</dbReference>
<dbReference type="Proteomes" id="UP000504639">
    <property type="component" value="Chromosome 10"/>
</dbReference>
<reference evidence="3" key="1">
    <citation type="submission" date="2025-08" db="UniProtKB">
        <authorList>
            <consortium name="RefSeq"/>
        </authorList>
    </citation>
    <scope>IDENTIFICATION</scope>
    <source>
        <tissue evidence="3">Lung</tissue>
    </source>
</reference>
<evidence type="ECO:0000256" key="1">
    <source>
        <dbReference type="SAM" id="MobiDB-lite"/>
    </source>
</evidence>
<dbReference type="GeneID" id="116493076"/>
<proteinExistence type="predicted"/>
<dbReference type="AlphaFoldDB" id="A0A6J3DHU3"/>
<sequence length="325" mass="35884">MVQYCVTEWPKEPLRPHVFRPVFGSFEDWICQALNIHVNSKEPFSQEESDYAGLWIRRTSRPFPASIFTLKADKKFEEQEEQEKEKGDKREPLDKLPPPYPNNPPPAAPPPVAVVSPPVPPLPQLPPPRAPELDQPPAACTRSKHYAAPNRTGPKARSLGSRRTPAPHFTARPAPTPPEFGSPGHEIAGPCYRTAPESPSPNHPMSDPEPVPENYISRYALGIQHGLPEVPNPKTTFPGILWVRNMASRKSGVPRTTSPGMLWAHNMASQCRKTTPTSIPRTASMANHRPSARELHLPALTGTLTALTKKASSPNIQKTSKPLQT</sequence>
<evidence type="ECO:0000313" key="2">
    <source>
        <dbReference type="Proteomes" id="UP000504639"/>
    </source>
</evidence>
<organism evidence="2 3">
    <name type="scientific">Aythya fuligula</name>
    <name type="common">Tufted duck</name>
    <name type="synonym">Anas fuligula</name>
    <dbReference type="NCBI Taxonomy" id="219594"/>
    <lineage>
        <taxon>Eukaryota</taxon>
        <taxon>Metazoa</taxon>
        <taxon>Chordata</taxon>
        <taxon>Craniata</taxon>
        <taxon>Vertebrata</taxon>
        <taxon>Euteleostomi</taxon>
        <taxon>Archelosauria</taxon>
        <taxon>Archosauria</taxon>
        <taxon>Dinosauria</taxon>
        <taxon>Saurischia</taxon>
        <taxon>Theropoda</taxon>
        <taxon>Coelurosauria</taxon>
        <taxon>Aves</taxon>
        <taxon>Neognathae</taxon>
        <taxon>Galloanserae</taxon>
        <taxon>Anseriformes</taxon>
        <taxon>Anatidae</taxon>
        <taxon>Aythyinae</taxon>
        <taxon>Aythya</taxon>
    </lineage>
</organism>
<keyword evidence="2" id="KW-1185">Reference proteome</keyword>
<protein>
    <submittedName>
        <fullName evidence="3">Extensin-like</fullName>
    </submittedName>
</protein>
<feature type="compositionally biased region" description="Basic and acidic residues" evidence="1">
    <location>
        <begin position="72"/>
        <end position="94"/>
    </location>
</feature>
<feature type="compositionally biased region" description="Pro residues" evidence="1">
    <location>
        <begin position="95"/>
        <end position="130"/>
    </location>
</feature>
<gene>
    <name evidence="3" type="primary">LOC116493076</name>
</gene>
<name>A0A6J3DHU3_AYTFU</name>
<evidence type="ECO:0000313" key="3">
    <source>
        <dbReference type="RefSeq" id="XP_032050109.1"/>
    </source>
</evidence>
<feature type="region of interest" description="Disordered" evidence="1">
    <location>
        <begin position="72"/>
        <end position="178"/>
    </location>
</feature>
<dbReference type="InParanoid" id="A0A6J3DHU3"/>